<dbReference type="EMBL" id="JAQJAE010000005">
    <property type="protein sequence ID" value="KAJ5593332.1"/>
    <property type="molecule type" value="Genomic_DNA"/>
</dbReference>
<reference evidence="1" key="2">
    <citation type="submission" date="2023-01" db="EMBL/GenBank/DDBJ databases">
        <authorList>
            <person name="Petersen C."/>
        </authorList>
    </citation>
    <scope>NUCLEOTIDE SEQUENCE</scope>
    <source>
        <strain evidence="1">IBT 12815</strain>
    </source>
</reference>
<dbReference type="AlphaFoldDB" id="A0AAD6DUG1"/>
<keyword evidence="2" id="KW-1185">Reference proteome</keyword>
<dbReference type="RefSeq" id="XP_056749958.1">
    <property type="nucleotide sequence ID" value="XM_056901290.1"/>
</dbReference>
<reference evidence="1" key="1">
    <citation type="journal article" date="2023" name="IMA Fungus">
        <title>Comparative genomic study of the Penicillium genus elucidates a diverse pangenome and 15 lateral gene transfer events.</title>
        <authorList>
            <person name="Petersen C."/>
            <person name="Sorensen T."/>
            <person name="Nielsen M.R."/>
            <person name="Sondergaard T.E."/>
            <person name="Sorensen J.L."/>
            <person name="Fitzpatrick D.A."/>
            <person name="Frisvad J.C."/>
            <person name="Nielsen K.L."/>
        </authorList>
    </citation>
    <scope>NUCLEOTIDE SEQUENCE</scope>
    <source>
        <strain evidence="1">IBT 12815</strain>
    </source>
</reference>
<dbReference type="Proteomes" id="UP001213799">
    <property type="component" value="Unassembled WGS sequence"/>
</dbReference>
<accession>A0AAD6DUG1</accession>
<protein>
    <submittedName>
        <fullName evidence="1">Uncharacterized protein</fullName>
    </submittedName>
</protein>
<evidence type="ECO:0000313" key="1">
    <source>
        <dbReference type="EMBL" id="KAJ5593332.1"/>
    </source>
</evidence>
<proteinExistence type="predicted"/>
<comment type="caution">
    <text evidence="1">The sequence shown here is derived from an EMBL/GenBank/DDBJ whole genome shotgun (WGS) entry which is preliminary data.</text>
</comment>
<gene>
    <name evidence="1" type="ORF">N7537_010236</name>
</gene>
<evidence type="ECO:0000313" key="2">
    <source>
        <dbReference type="Proteomes" id="UP001213799"/>
    </source>
</evidence>
<dbReference type="GeneID" id="81591532"/>
<organism evidence="1 2">
    <name type="scientific">Penicillium hordei</name>
    <dbReference type="NCBI Taxonomy" id="40994"/>
    <lineage>
        <taxon>Eukaryota</taxon>
        <taxon>Fungi</taxon>
        <taxon>Dikarya</taxon>
        <taxon>Ascomycota</taxon>
        <taxon>Pezizomycotina</taxon>
        <taxon>Eurotiomycetes</taxon>
        <taxon>Eurotiomycetidae</taxon>
        <taxon>Eurotiales</taxon>
        <taxon>Aspergillaceae</taxon>
        <taxon>Penicillium</taxon>
    </lineage>
</organism>
<sequence>MERTVGVVTVPEGVEGNRYELLACLSWAEEFGSNWDSGFGPENEDTRRPSSCSLIDGVAACVRHLVASFDNFVKSHRRAHSLPGPHLAQVTDIYGFRDDTVQIGDENGLQSHFQREVG</sequence>
<name>A0AAD6DUG1_9EURO</name>